<dbReference type="OrthoDB" id="9813840at2"/>
<dbReference type="Pfam" id="PF18962">
    <property type="entry name" value="Por_Secre_tail"/>
    <property type="match status" value="1"/>
</dbReference>
<name>A0A3M0FVI2_9FLAO</name>
<comment type="caution">
    <text evidence="3">The sequence shown here is derived from an EMBL/GenBank/DDBJ whole genome shotgun (WGS) entry which is preliminary data.</text>
</comment>
<protein>
    <submittedName>
        <fullName evidence="3">T9SS C-terminal target domain-containing protein</fullName>
    </submittedName>
</protein>
<evidence type="ECO:0000256" key="1">
    <source>
        <dbReference type="ARBA" id="ARBA00022729"/>
    </source>
</evidence>
<evidence type="ECO:0000313" key="3">
    <source>
        <dbReference type="EMBL" id="RMB56790.1"/>
    </source>
</evidence>
<keyword evidence="1" id="KW-0732">Signal</keyword>
<keyword evidence="4" id="KW-1185">Reference proteome</keyword>
<feature type="domain" description="Secretion system C-terminal sorting" evidence="2">
    <location>
        <begin position="167"/>
        <end position="229"/>
    </location>
</feature>
<dbReference type="InterPro" id="IPR026444">
    <property type="entry name" value="Secre_tail"/>
</dbReference>
<dbReference type="NCBIfam" id="TIGR04183">
    <property type="entry name" value="Por_Secre_tail"/>
    <property type="match status" value="1"/>
</dbReference>
<evidence type="ECO:0000313" key="4">
    <source>
        <dbReference type="Proteomes" id="UP000281985"/>
    </source>
</evidence>
<organism evidence="3 4">
    <name type="scientific">Dokdonia sinensis</name>
    <dbReference type="NCBI Taxonomy" id="2479847"/>
    <lineage>
        <taxon>Bacteria</taxon>
        <taxon>Pseudomonadati</taxon>
        <taxon>Bacteroidota</taxon>
        <taxon>Flavobacteriia</taxon>
        <taxon>Flavobacteriales</taxon>
        <taxon>Flavobacteriaceae</taxon>
        <taxon>Dokdonia</taxon>
    </lineage>
</organism>
<dbReference type="RefSeq" id="WP_121918210.1">
    <property type="nucleotide sequence ID" value="NZ_REFV01000014.1"/>
</dbReference>
<evidence type="ECO:0000259" key="2">
    <source>
        <dbReference type="Pfam" id="PF18962"/>
    </source>
</evidence>
<sequence>MKKTLLIIFGLSVLASHGQIIWTGPDVTFEKENFADWTLAQNQDRMTDNVWITRADRFGIFNIAQEEEYDTTDFLSPIDTEWAFGNTSEIETLTFLPWDDAVDMPPQAVGQEMVVHLITDDIYVDITFTSWSSGNGQGGTSGGGLSYVRSSDQNLSISEETLHAVVVYPNPTENFITIDQSTLDASTYEIFSVLGQKVGQGNLSYSRDVVNVERLSAGIYVLKLNNGKNIRFIKQ</sequence>
<dbReference type="EMBL" id="REFV01000014">
    <property type="protein sequence ID" value="RMB56790.1"/>
    <property type="molecule type" value="Genomic_DNA"/>
</dbReference>
<proteinExistence type="predicted"/>
<reference evidence="3 4" key="1">
    <citation type="submission" date="2018-10" db="EMBL/GenBank/DDBJ databases">
        <title>Dokdonia luteus sp. nov., isolated from sea water.</title>
        <authorList>
            <person name="Zhou L.Y."/>
            <person name="Du Z.J."/>
        </authorList>
    </citation>
    <scope>NUCLEOTIDE SEQUENCE [LARGE SCALE GENOMIC DNA]</scope>
    <source>
        <strain evidence="3 4">SH27</strain>
    </source>
</reference>
<accession>A0A3M0FVI2</accession>
<gene>
    <name evidence="3" type="ORF">EAX61_13415</name>
</gene>
<dbReference type="Proteomes" id="UP000281985">
    <property type="component" value="Unassembled WGS sequence"/>
</dbReference>
<dbReference type="AlphaFoldDB" id="A0A3M0FVI2"/>